<evidence type="ECO:0000313" key="5">
    <source>
        <dbReference type="Proteomes" id="UP000332933"/>
    </source>
</evidence>
<dbReference type="Proteomes" id="UP000332933">
    <property type="component" value="Unassembled WGS sequence"/>
</dbReference>
<evidence type="ECO:0000256" key="1">
    <source>
        <dbReference type="SAM" id="MobiDB-lite"/>
    </source>
</evidence>
<keyword evidence="5" id="KW-1185">Reference proteome</keyword>
<dbReference type="InterPro" id="IPR000008">
    <property type="entry name" value="C2_dom"/>
</dbReference>
<dbReference type="EMBL" id="VJMH01007503">
    <property type="protein sequence ID" value="KAF0682673.1"/>
    <property type="molecule type" value="Genomic_DNA"/>
</dbReference>
<dbReference type="GO" id="GO:0001227">
    <property type="term" value="F:DNA-binding transcription repressor activity, RNA polymerase II-specific"/>
    <property type="evidence" value="ECO:0007669"/>
    <property type="project" value="InterPro"/>
</dbReference>
<name>A0A485LV02_9STRA</name>
<dbReference type="EMBL" id="CAADRA010007529">
    <property type="protein sequence ID" value="VFU01859.1"/>
    <property type="molecule type" value="Genomic_DNA"/>
</dbReference>
<feature type="domain" description="C2" evidence="2">
    <location>
        <begin position="483"/>
        <end position="609"/>
    </location>
</feature>
<feature type="compositionally biased region" description="Basic and acidic residues" evidence="1">
    <location>
        <begin position="332"/>
        <end position="344"/>
    </location>
</feature>
<dbReference type="OrthoDB" id="19996at2759"/>
<dbReference type="PROSITE" id="PS50004">
    <property type="entry name" value="C2"/>
    <property type="match status" value="1"/>
</dbReference>
<dbReference type="AlphaFoldDB" id="A0A485LV02"/>
<gene>
    <name evidence="4" type="primary">Aste57867_25232</name>
    <name evidence="3" type="ORF">As57867_025154</name>
    <name evidence="4" type="ORF">ASTE57867_25232</name>
</gene>
<feature type="compositionally biased region" description="Acidic residues" evidence="1">
    <location>
        <begin position="345"/>
        <end position="356"/>
    </location>
</feature>
<dbReference type="InterPro" id="IPR039725">
    <property type="entry name" value="CC2D1A/B"/>
</dbReference>
<dbReference type="PANTHER" id="PTHR13076">
    <property type="entry name" value="COILED-COIL AND C2 DOMAIN-CONTAINING PROTEIN 1-LIKE"/>
    <property type="match status" value="1"/>
</dbReference>
<dbReference type="PANTHER" id="PTHR13076:SF9">
    <property type="entry name" value="COILED-COIL AND C2 DOMAIN-CONTAINING PROTEIN 1-LIKE"/>
    <property type="match status" value="1"/>
</dbReference>
<protein>
    <submittedName>
        <fullName evidence="4">Aste57867_25232 protein</fullName>
    </submittedName>
</protein>
<evidence type="ECO:0000259" key="2">
    <source>
        <dbReference type="PROSITE" id="PS50004"/>
    </source>
</evidence>
<reference evidence="3" key="2">
    <citation type="submission" date="2019-06" db="EMBL/GenBank/DDBJ databases">
        <title>Genomics analysis of Aphanomyces spp. identifies a new class of oomycete effector associated with host adaptation.</title>
        <authorList>
            <person name="Gaulin E."/>
        </authorList>
    </citation>
    <scope>NUCLEOTIDE SEQUENCE</scope>
    <source>
        <strain evidence="3">CBS 578.67</strain>
    </source>
</reference>
<accession>A0A485LV02</accession>
<evidence type="ECO:0000313" key="4">
    <source>
        <dbReference type="EMBL" id="VFU01859.1"/>
    </source>
</evidence>
<sequence>MYPWRDASIVEFSLAQFGIKPVSDKDVEADMAKLMADVQRETGEMDLLGGDSDDEETAIMRQLENIGVASPTGNFDLDGAASDMDDGDLSDSDLNDPHLQAELNAILGVKKQKAPSVDAERTRLQALVEREKLNAVQLKREGRVQEALEAMRAMKGYNEQLQGLPPPVVEAAVVVVDVPPRPRVLSIEDHEIEVTDEDMDNPEFDVILNDHVPSKPALPSSALPSAQRIEELQAQIAAREREALALKRNNQIQDALAAMRDVKVLRGLLEDAVREVEAAATAAPAALPPHDEQEMDDVDVTDEDLADPAFEAELQKLHGPPPVATPPVLAADTRERSSSSHLIDEFDDEDEDDDVENGPPHDAPPPSLQDQIEAAKKAAVEFKKQGKIQDAILHLRLAKDLEAKLVSSDTSPEEVARKEAFRAIEHKLIVVANACKDEAQRLLSIDRTQSLAHLTQYKAYVQALDELRAAKDNPRQPPPATSIQTRVDVVEHTNRDVPIDRVELSVVQVRTKASETKDLFVKVNLKVPSQSPHELTTASVRGGPTFDFTGSTTLYPMQRSRGLQKLCEIRKAEIEVFTAGGFFTSAESVGKASLPLSPLLTTCEIDCWLPLTVSRRPSGVDVHIRVRLQRPLRDPEMLQVKSEVFVVGPYPPLTAAAAPVVDAPSPPIPQPPAAPVSLPMDNLSTSEDDPHDVEHIVSYDVICQELEKIAKLVEEAGPSQVLTDRSESLALKKQLLEIDMQTGKLTLEMYVEVLKGRIAQDNGIARALYKQGRKGDAAVVLHRIKIMQAELAGAADPQEGGS</sequence>
<proteinExistence type="predicted"/>
<evidence type="ECO:0000313" key="3">
    <source>
        <dbReference type="EMBL" id="KAF0682673.1"/>
    </source>
</evidence>
<reference evidence="4 5" key="1">
    <citation type="submission" date="2019-03" db="EMBL/GenBank/DDBJ databases">
        <authorList>
            <person name="Gaulin E."/>
            <person name="Dumas B."/>
        </authorList>
    </citation>
    <scope>NUCLEOTIDE SEQUENCE [LARGE SCALE GENOMIC DNA]</scope>
    <source>
        <strain evidence="4">CBS 568.67</strain>
    </source>
</reference>
<organism evidence="4 5">
    <name type="scientific">Aphanomyces stellatus</name>
    <dbReference type="NCBI Taxonomy" id="120398"/>
    <lineage>
        <taxon>Eukaryota</taxon>
        <taxon>Sar</taxon>
        <taxon>Stramenopiles</taxon>
        <taxon>Oomycota</taxon>
        <taxon>Saprolegniomycetes</taxon>
        <taxon>Saprolegniales</taxon>
        <taxon>Verrucalvaceae</taxon>
        <taxon>Aphanomyces</taxon>
    </lineage>
</organism>
<feature type="region of interest" description="Disordered" evidence="1">
    <location>
        <begin position="314"/>
        <end position="368"/>
    </location>
</feature>